<dbReference type="Pfam" id="PF20703">
    <property type="entry name" value="nSTAND1"/>
    <property type="match status" value="2"/>
</dbReference>
<keyword evidence="2" id="KW-0677">Repeat</keyword>
<dbReference type="SUPFAM" id="SSF50978">
    <property type="entry name" value="WD40 repeat-like"/>
    <property type="match status" value="2"/>
</dbReference>
<keyword evidence="1 3" id="KW-0853">WD repeat</keyword>
<evidence type="ECO:0000256" key="1">
    <source>
        <dbReference type="ARBA" id="ARBA00022574"/>
    </source>
</evidence>
<evidence type="ECO:0000256" key="3">
    <source>
        <dbReference type="PROSITE-ProRule" id="PRU00221"/>
    </source>
</evidence>
<feature type="repeat" description="WD" evidence="3">
    <location>
        <begin position="1154"/>
        <end position="1195"/>
    </location>
</feature>
<dbReference type="InterPro" id="IPR019775">
    <property type="entry name" value="WD40_repeat_CS"/>
</dbReference>
<name>A0ABW4APM9_9ACTN</name>
<dbReference type="InterPro" id="IPR020472">
    <property type="entry name" value="WD40_PAC1"/>
</dbReference>
<feature type="domain" description="Novel STAND NTPase 1" evidence="4">
    <location>
        <begin position="202"/>
        <end position="279"/>
    </location>
</feature>
<dbReference type="InterPro" id="IPR009003">
    <property type="entry name" value="Peptidase_S1_PA"/>
</dbReference>
<dbReference type="InterPro" id="IPR050349">
    <property type="entry name" value="WD_LIS1/nudF_dynein_reg"/>
</dbReference>
<dbReference type="InterPro" id="IPR001680">
    <property type="entry name" value="WD40_rpt"/>
</dbReference>
<feature type="repeat" description="WD" evidence="3">
    <location>
        <begin position="991"/>
        <end position="1022"/>
    </location>
</feature>
<dbReference type="RefSeq" id="WP_317794549.1">
    <property type="nucleotide sequence ID" value="NZ_AP028461.1"/>
</dbReference>
<evidence type="ECO:0000256" key="2">
    <source>
        <dbReference type="ARBA" id="ARBA00022737"/>
    </source>
</evidence>
<dbReference type="PROSITE" id="PS50082">
    <property type="entry name" value="WD_REPEATS_2"/>
    <property type="match status" value="14"/>
</dbReference>
<dbReference type="PRINTS" id="PR00320">
    <property type="entry name" value="GPROTEINBRPT"/>
</dbReference>
<dbReference type="Gene3D" id="2.130.10.10">
    <property type="entry name" value="YVTN repeat-like/Quinoprotein amine dehydrogenase"/>
    <property type="match status" value="5"/>
</dbReference>
<feature type="repeat" description="WD" evidence="3">
    <location>
        <begin position="827"/>
        <end position="868"/>
    </location>
</feature>
<feature type="repeat" description="WD" evidence="3">
    <location>
        <begin position="868"/>
        <end position="909"/>
    </location>
</feature>
<feature type="repeat" description="WD" evidence="3">
    <location>
        <begin position="745"/>
        <end position="786"/>
    </location>
</feature>
<reference evidence="6" key="1">
    <citation type="journal article" date="2019" name="Int. J. Syst. Evol. Microbiol.">
        <title>The Global Catalogue of Microorganisms (GCM) 10K type strain sequencing project: providing services to taxonomists for standard genome sequencing and annotation.</title>
        <authorList>
            <consortium name="The Broad Institute Genomics Platform"/>
            <consortium name="The Broad Institute Genome Sequencing Center for Infectious Disease"/>
            <person name="Wu L."/>
            <person name="Ma J."/>
        </authorList>
    </citation>
    <scope>NUCLEOTIDE SEQUENCE [LARGE SCALE GENOMIC DNA]</scope>
    <source>
        <strain evidence="6">CCM 7526</strain>
    </source>
</reference>
<feature type="repeat" description="WD" evidence="3">
    <location>
        <begin position="1113"/>
        <end position="1154"/>
    </location>
</feature>
<feature type="repeat" description="WD" evidence="3">
    <location>
        <begin position="704"/>
        <end position="745"/>
    </location>
</feature>
<evidence type="ECO:0000313" key="5">
    <source>
        <dbReference type="EMBL" id="MFD1372817.1"/>
    </source>
</evidence>
<dbReference type="InterPro" id="IPR049052">
    <property type="entry name" value="nSTAND1"/>
</dbReference>
<dbReference type="InterPro" id="IPR015943">
    <property type="entry name" value="WD40/YVTN_repeat-like_dom_sf"/>
</dbReference>
<dbReference type="InterPro" id="IPR036322">
    <property type="entry name" value="WD40_repeat_dom_sf"/>
</dbReference>
<protein>
    <submittedName>
        <fullName evidence="5">Trypsin-like peptidase domain-containing protein</fullName>
    </submittedName>
</protein>
<dbReference type="Gene3D" id="2.40.10.120">
    <property type="match status" value="1"/>
</dbReference>
<feature type="repeat" description="WD" evidence="3">
    <location>
        <begin position="1195"/>
        <end position="1236"/>
    </location>
</feature>
<dbReference type="PROSITE" id="PS50294">
    <property type="entry name" value="WD_REPEATS_REGION"/>
    <property type="match status" value="14"/>
</dbReference>
<feature type="repeat" description="WD" evidence="3">
    <location>
        <begin position="1031"/>
        <end position="1072"/>
    </location>
</feature>
<evidence type="ECO:0000259" key="4">
    <source>
        <dbReference type="Pfam" id="PF20703"/>
    </source>
</evidence>
<dbReference type="InterPro" id="IPR027417">
    <property type="entry name" value="P-loop_NTPase"/>
</dbReference>
<dbReference type="EMBL" id="JBHTMK010000063">
    <property type="protein sequence ID" value="MFD1372817.1"/>
    <property type="molecule type" value="Genomic_DNA"/>
</dbReference>
<dbReference type="PROSITE" id="PS00678">
    <property type="entry name" value="WD_REPEATS_1"/>
    <property type="match status" value="7"/>
</dbReference>
<evidence type="ECO:0000313" key="6">
    <source>
        <dbReference type="Proteomes" id="UP001597183"/>
    </source>
</evidence>
<keyword evidence="6" id="KW-1185">Reference proteome</keyword>
<feature type="domain" description="Novel STAND NTPase 1" evidence="4">
    <location>
        <begin position="287"/>
        <end position="560"/>
    </location>
</feature>
<dbReference type="SMART" id="SM00320">
    <property type="entry name" value="WD40"/>
    <property type="match status" value="14"/>
</dbReference>
<accession>A0ABW4APM9</accession>
<comment type="caution">
    <text evidence="5">The sequence shown here is derived from an EMBL/GenBank/DDBJ whole genome shotgun (WGS) entry which is preliminary data.</text>
</comment>
<feature type="repeat" description="WD" evidence="3">
    <location>
        <begin position="1072"/>
        <end position="1113"/>
    </location>
</feature>
<dbReference type="Pfam" id="PF00400">
    <property type="entry name" value="WD40"/>
    <property type="match status" value="14"/>
</dbReference>
<dbReference type="SUPFAM" id="SSF52540">
    <property type="entry name" value="P-loop containing nucleoside triphosphate hydrolases"/>
    <property type="match status" value="1"/>
</dbReference>
<dbReference type="PANTHER" id="PTHR44129">
    <property type="entry name" value="WD REPEAT-CONTAINING PROTEIN POP1"/>
    <property type="match status" value="1"/>
</dbReference>
<feature type="repeat" description="WD" evidence="3">
    <location>
        <begin position="1236"/>
        <end position="1268"/>
    </location>
</feature>
<dbReference type="Proteomes" id="UP001597183">
    <property type="component" value="Unassembled WGS sequence"/>
</dbReference>
<dbReference type="CDD" id="cd00200">
    <property type="entry name" value="WD40"/>
    <property type="match status" value="2"/>
</dbReference>
<proteinExistence type="predicted"/>
<gene>
    <name evidence="5" type="ORF">ACFQ5G_46460</name>
</gene>
<dbReference type="Pfam" id="PF13365">
    <property type="entry name" value="Trypsin_2"/>
    <property type="match status" value="1"/>
</dbReference>
<dbReference type="SUPFAM" id="SSF50494">
    <property type="entry name" value="Trypsin-like serine proteases"/>
    <property type="match status" value="1"/>
</dbReference>
<sequence length="1312" mass="139388">MSAWAGSVAQVLGPQGAVAGAGFLVGDCVLVTCAHVVEAADSGIGDPVLVRFPHAGGAPEVVGRVLAEGWQPSDGQDIALISLDRVPDGLRPLQLAGSVGRRGNPVRSFGFPAQAGSDGHFGYGQAGDLLRPSLLQLTGANDLTEGFSGGPVWDDTVEAVIGMVTAVTRPDRLDRGTGIGYAISTMALRAAWPALTVADTCPYRGIEPFGTGDAGLFHGRDRAVRTVLDALADRPALVLLLGPSGSGKSSLIRAGVLPALAAGHLPGSKQWSIEVVRPAPPLPTGHDLLVVDQFEETLAEPGAAAALAEQITTIGRPGRTVLLVMRDDFYARLAAEAPSLLGTSRPDHLKPRIINVPATLDRDELHDIIVAPAASARACLQDGLAERIIDDVLDGRDRAATTVLPLLEVTLEQLWENQSDGLLTRQAYDGFGGLSGSITSWCDQVISGLPEPVTRSLLTMLVRPADPEHNIPAVRRRRRISDLLQGDGDCGRVLDALIAGRIVVAGCPESTPEPVAELAHDALIDRWYTLRTWAEQDTAYQRWLHRAEERRHQWAERRHPADLLRGHDLDKGHEWATQRRLPPEVAAFLRASQDRHQVRVRLTRWLTGTLAGLIVFVLVLAGATVWQWRSAVSARNAALAATNAALRAEQVWLSRQLAARSATLLSTNPDIAGLLAVQAYRTSPTSEAADSLHDVVARPLAQILTDDAGDVSAVAYSPDGMHLAGTDSDTRVRVWNLRTGESRSLTGHTDDVTTIAYNPGGTHLAAAGKDTTIRIWELGTGRSRTLSGHTRAVTAIAYSPDGTRLASASEDGTILVRDLRTGKIRTFSEHTRAVTAIAYNPDGTHLAGASEDQTIRIWDPATGEARTLTGHNGAVTAISYSPDGTHLASAGKDETILVRDLRTGRTRALSGHTRAVTAIAYSPDGTHLASASEDQTIRIWDPATGEARTLTGHNATVAALSYHPDGTHLASGGYDQTVRVWDLTTGASPTLNGHAGAVTAVAYRRGGGLTGAGEDGTVRLWDRVDSRPRILTGHRGRVTAMAYHPDGTRLASAGEDRTIRLWNTTTGRYRVLAGHASTVLAVAYSPKGTELASTGYDQAVRIQDPDTGESRIFKSGTGWVSAVAFSPDGKLLAGALADKTVRLWNVDTGESRTLTGHTGWVSAVAFSPDGEHLASAGWDTTVRVWDLATGRSRVLRGHDDIVTAVAYSPDGTHVASAGWDTNLLVWDLATGMARALTGHADAVTAIAYSPDGRDLASASKDETVRVWSGAGMTPPEMAGLICERLGRDLTPTERAEYLHPGDDGDPVCSRPR</sequence>
<organism evidence="5 6">
    <name type="scientific">Actinoplanes sichuanensis</name>
    <dbReference type="NCBI Taxonomy" id="512349"/>
    <lineage>
        <taxon>Bacteria</taxon>
        <taxon>Bacillati</taxon>
        <taxon>Actinomycetota</taxon>
        <taxon>Actinomycetes</taxon>
        <taxon>Micromonosporales</taxon>
        <taxon>Micromonosporaceae</taxon>
        <taxon>Actinoplanes</taxon>
    </lineage>
</organism>
<feature type="repeat" description="WD" evidence="3">
    <location>
        <begin position="909"/>
        <end position="950"/>
    </location>
</feature>
<feature type="repeat" description="WD" evidence="3">
    <location>
        <begin position="786"/>
        <end position="827"/>
    </location>
</feature>
<feature type="repeat" description="WD" evidence="3">
    <location>
        <begin position="950"/>
        <end position="991"/>
    </location>
</feature>